<dbReference type="Proteomes" id="UP001239213">
    <property type="component" value="Unassembled WGS sequence"/>
</dbReference>
<comment type="caution">
    <text evidence="1">The sequence shown here is derived from an EMBL/GenBank/DDBJ whole genome shotgun (WGS) entry which is preliminary data.</text>
</comment>
<reference evidence="1" key="1">
    <citation type="submission" date="2016-11" db="EMBL/GenBank/DDBJ databases">
        <title>The genome sequence of Colletotrichum cuscutae.</title>
        <authorList>
            <person name="Baroncelli R."/>
        </authorList>
    </citation>
    <scope>NUCLEOTIDE SEQUENCE</scope>
    <source>
        <strain evidence="1">IMI 304802</strain>
    </source>
</reference>
<evidence type="ECO:0000313" key="1">
    <source>
        <dbReference type="EMBL" id="KAK1462970.1"/>
    </source>
</evidence>
<keyword evidence="2" id="KW-1185">Reference proteome</keyword>
<protein>
    <submittedName>
        <fullName evidence="1">Uncharacterized protein</fullName>
    </submittedName>
</protein>
<feature type="non-terminal residue" evidence="1">
    <location>
        <position position="1"/>
    </location>
</feature>
<proteinExistence type="predicted"/>
<accession>A0AAI9UQS3</accession>
<sequence length="39" mass="4891">LTKFTHFILYKEFSTKKDLIYIFTKVIFLNYDLLKRIYL</sequence>
<evidence type="ECO:0000313" key="2">
    <source>
        <dbReference type="Proteomes" id="UP001239213"/>
    </source>
</evidence>
<dbReference type="EMBL" id="MPDP01000269">
    <property type="protein sequence ID" value="KAK1462970.1"/>
    <property type="molecule type" value="Genomic_DNA"/>
</dbReference>
<dbReference type="AlphaFoldDB" id="A0AAI9UQS3"/>
<organism evidence="1 2">
    <name type="scientific">Colletotrichum cuscutae</name>
    <dbReference type="NCBI Taxonomy" id="1209917"/>
    <lineage>
        <taxon>Eukaryota</taxon>
        <taxon>Fungi</taxon>
        <taxon>Dikarya</taxon>
        <taxon>Ascomycota</taxon>
        <taxon>Pezizomycotina</taxon>
        <taxon>Sordariomycetes</taxon>
        <taxon>Hypocreomycetidae</taxon>
        <taxon>Glomerellales</taxon>
        <taxon>Glomerellaceae</taxon>
        <taxon>Colletotrichum</taxon>
        <taxon>Colletotrichum acutatum species complex</taxon>
    </lineage>
</organism>
<name>A0AAI9UQS3_9PEZI</name>
<gene>
    <name evidence="1" type="ORF">CCUS01_08562</name>
</gene>